<proteinExistence type="predicted"/>
<name>A0AAD5U034_9FUNG</name>
<reference evidence="1" key="1">
    <citation type="submission" date="2020-05" db="EMBL/GenBank/DDBJ databases">
        <title>Phylogenomic resolution of chytrid fungi.</title>
        <authorList>
            <person name="Stajich J.E."/>
            <person name="Amses K."/>
            <person name="Simmons R."/>
            <person name="Seto K."/>
            <person name="Myers J."/>
            <person name="Bonds A."/>
            <person name="Quandt C.A."/>
            <person name="Barry K."/>
            <person name="Liu P."/>
            <person name="Grigoriev I."/>
            <person name="Longcore J.E."/>
            <person name="James T.Y."/>
        </authorList>
    </citation>
    <scope>NUCLEOTIDE SEQUENCE</scope>
    <source>
        <strain evidence="1">JEL0476</strain>
    </source>
</reference>
<dbReference type="SUPFAM" id="SSF53474">
    <property type="entry name" value="alpha/beta-Hydrolases"/>
    <property type="match status" value="1"/>
</dbReference>
<dbReference type="EMBL" id="JADGJW010000579">
    <property type="protein sequence ID" value="KAJ3214963.1"/>
    <property type="molecule type" value="Genomic_DNA"/>
</dbReference>
<keyword evidence="2" id="KW-1185">Reference proteome</keyword>
<accession>A0AAD5U034</accession>
<dbReference type="GO" id="GO:0008474">
    <property type="term" value="F:palmitoyl-(protein) hydrolase activity"/>
    <property type="evidence" value="ECO:0007669"/>
    <property type="project" value="TreeGrafter"/>
</dbReference>
<dbReference type="Proteomes" id="UP001211065">
    <property type="component" value="Unassembled WGS sequence"/>
</dbReference>
<dbReference type="GO" id="GO:0016020">
    <property type="term" value="C:membrane"/>
    <property type="evidence" value="ECO:0007669"/>
    <property type="project" value="TreeGrafter"/>
</dbReference>
<dbReference type="AlphaFoldDB" id="A0AAD5U034"/>
<comment type="caution">
    <text evidence="1">The sequence shown here is derived from an EMBL/GenBank/DDBJ whole genome shotgun (WGS) entry which is preliminary data.</text>
</comment>
<dbReference type="Gene3D" id="3.40.50.1820">
    <property type="entry name" value="alpha/beta hydrolase"/>
    <property type="match status" value="1"/>
</dbReference>
<dbReference type="PANTHER" id="PTHR12277">
    <property type="entry name" value="ALPHA/BETA HYDROLASE DOMAIN-CONTAINING PROTEIN"/>
    <property type="match status" value="1"/>
</dbReference>
<evidence type="ECO:0000313" key="2">
    <source>
        <dbReference type="Proteomes" id="UP001211065"/>
    </source>
</evidence>
<gene>
    <name evidence="1" type="ORF">HK099_006579</name>
</gene>
<dbReference type="PANTHER" id="PTHR12277:SF81">
    <property type="entry name" value="PROTEIN ABHD13"/>
    <property type="match status" value="1"/>
</dbReference>
<protein>
    <submittedName>
        <fullName evidence="1">Uncharacterized protein</fullName>
    </submittedName>
</protein>
<organism evidence="1 2">
    <name type="scientific">Clydaea vesicula</name>
    <dbReference type="NCBI Taxonomy" id="447962"/>
    <lineage>
        <taxon>Eukaryota</taxon>
        <taxon>Fungi</taxon>
        <taxon>Fungi incertae sedis</taxon>
        <taxon>Chytridiomycota</taxon>
        <taxon>Chytridiomycota incertae sedis</taxon>
        <taxon>Chytridiomycetes</taxon>
        <taxon>Lobulomycetales</taxon>
        <taxon>Lobulomycetaceae</taxon>
        <taxon>Clydaea</taxon>
    </lineage>
</organism>
<dbReference type="InterPro" id="IPR029058">
    <property type="entry name" value="AB_hydrolase_fold"/>
</dbReference>
<evidence type="ECO:0000313" key="1">
    <source>
        <dbReference type="EMBL" id="KAJ3214963.1"/>
    </source>
</evidence>
<sequence length="370" mass="42537">MLLTFYHCILSIQIQNRHPCCILQEVKSAEDTISDGLVVYDAMLLEEMEEEISLVNGVNCVLGRATVFLLKIIRITSDKNYNSGDVIFIPKYANDIIKNEFKILETTLSRLEKSGSSGMNIGSIREYKQRADIFTMFSLVRSEKPERLGHRLPIVRLLYKILKCNIFILSYRRYGFSEGEPNETALDYIKNHEILKNTKLIAYGQSVGGAVAIDVVSKNENLFEALIIENILFLFFTSPSFERRDFYCYEDGFISTERDFDFTTCFEESVLTPVISFYFTCSFIYFKFSLKQERTQFTPRRPPSYYIEAKGTLLGGYLDLYKDSSKNVSFELPPCSSSSGRTVLSKFMDEDQGYYSDGDDLDGKPNKYQD</sequence>